<protein>
    <submittedName>
        <fullName evidence="1">Uncharacterized protein</fullName>
    </submittedName>
</protein>
<proteinExistence type="predicted"/>
<evidence type="ECO:0000313" key="1">
    <source>
        <dbReference type="EMBL" id="MBR0553468.1"/>
    </source>
</evidence>
<gene>
    <name evidence="1" type="ORF">J7S20_13240</name>
</gene>
<dbReference type="AlphaFoldDB" id="A0A8T4IEN3"/>
<keyword evidence="2" id="KW-1185">Reference proteome</keyword>
<sequence>MHYSDEEIERAKTLFAREAGKVGHGRMAIAAMAGMSKPGKISHITHLRTWRDYLPKARRALQKERSDQNSR</sequence>
<dbReference type="Proteomes" id="UP000676996">
    <property type="component" value="Unassembled WGS sequence"/>
</dbReference>
<evidence type="ECO:0000313" key="2">
    <source>
        <dbReference type="Proteomes" id="UP000676996"/>
    </source>
</evidence>
<name>A0A8T4IEN3_9SPHN</name>
<dbReference type="RefSeq" id="WP_284054730.1">
    <property type="nucleotide sequence ID" value="NZ_JAGRQC010000004.1"/>
</dbReference>
<organism evidence="1 2">
    <name type="scientific">Stakelama marina</name>
    <dbReference type="NCBI Taxonomy" id="2826939"/>
    <lineage>
        <taxon>Bacteria</taxon>
        <taxon>Pseudomonadati</taxon>
        <taxon>Pseudomonadota</taxon>
        <taxon>Alphaproteobacteria</taxon>
        <taxon>Sphingomonadales</taxon>
        <taxon>Sphingomonadaceae</taxon>
        <taxon>Stakelama</taxon>
    </lineage>
</organism>
<accession>A0A8T4IEN3</accession>
<reference evidence="1" key="1">
    <citation type="submission" date="2021-04" db="EMBL/GenBank/DDBJ databases">
        <title>Ouciella asimina sp. nov., isolated from the surface seawater in the hydrothermal field of Okinawa Trough.</title>
        <authorList>
            <person name="Shuang W."/>
        </authorList>
    </citation>
    <scope>NUCLEOTIDE SEQUENCE</scope>
    <source>
        <strain evidence="1">LXI357</strain>
    </source>
</reference>
<dbReference type="EMBL" id="JAGRQC010000004">
    <property type="protein sequence ID" value="MBR0553468.1"/>
    <property type="molecule type" value="Genomic_DNA"/>
</dbReference>
<comment type="caution">
    <text evidence="1">The sequence shown here is derived from an EMBL/GenBank/DDBJ whole genome shotgun (WGS) entry which is preliminary data.</text>
</comment>